<protein>
    <submittedName>
        <fullName evidence="3">Stage II sporulation protein P</fullName>
    </submittedName>
</protein>
<evidence type="ECO:0000313" key="4">
    <source>
        <dbReference type="Proteomes" id="UP000028875"/>
    </source>
</evidence>
<dbReference type="InterPro" id="IPR010897">
    <property type="entry name" value="Spore_II_P"/>
</dbReference>
<dbReference type="Proteomes" id="UP000028875">
    <property type="component" value="Unassembled WGS sequence"/>
</dbReference>
<feature type="compositionally biased region" description="Polar residues" evidence="1">
    <location>
        <begin position="110"/>
        <end position="125"/>
    </location>
</feature>
<organism evidence="3 4">
    <name type="scientific">Virgibacillus massiliensis</name>
    <dbReference type="NCBI Taxonomy" id="1462526"/>
    <lineage>
        <taxon>Bacteria</taxon>
        <taxon>Bacillati</taxon>
        <taxon>Bacillota</taxon>
        <taxon>Bacilli</taxon>
        <taxon>Bacillales</taxon>
        <taxon>Bacillaceae</taxon>
        <taxon>Virgibacillus</taxon>
    </lineage>
</organism>
<dbReference type="Gene3D" id="3.40.630.40">
    <property type="entry name" value="Zn-dependent exopeptidases"/>
    <property type="match status" value="1"/>
</dbReference>
<dbReference type="STRING" id="1462526.BN990_02725"/>
<dbReference type="EMBL" id="CCDP010000002">
    <property type="protein sequence ID" value="CDQ40403.1"/>
    <property type="molecule type" value="Genomic_DNA"/>
</dbReference>
<evidence type="ECO:0000256" key="1">
    <source>
        <dbReference type="SAM" id="MobiDB-lite"/>
    </source>
</evidence>
<sequence>MNLKQTLFSAIISIVVIFAAISFITLPKLQTDFFHVPLISKLTESTIFSDALLFMMSSEVPQLEGTLEENGIETPKLSTVLFEAASGITLNNFSSLLDLELPGLNTSSNQIQFAGNNADSTNTPIESPPPDFEDLLKEDTNEEEKEPPKKENETDQQEADVFVYHSHSWEAFLPLLGEEKTKPSDASSTDNDKNIVMVGSLLTEQLEKQGMTTFHDTTNVTAGLHEQGWDYYDSYKFSRETVQEAMATNDKAQYFIDIHRDAQRKDITTTTINDKPYAKLYFIVGIEHENYKQNLEFVEKLNNSLEQKYPGVSRGIFLKDKSEGNGVYNQDLSANSILIEIGGVDNNKEELNNTSEALAEVIADYHFNAEKVDTNQ</sequence>
<gene>
    <name evidence="3" type="ORF">BN990_02725</name>
</gene>
<reference evidence="3 4" key="1">
    <citation type="submission" date="2014-03" db="EMBL/GenBank/DDBJ databases">
        <authorList>
            <person name="Urmite Genomes U."/>
        </authorList>
    </citation>
    <scope>NUCLEOTIDE SEQUENCE [LARGE SCALE GENOMIC DNA]</scope>
    <source>
        <strain evidence="3 4">Vm-5</strain>
    </source>
</reference>
<dbReference type="eggNOG" id="COG0860">
    <property type="taxonomic scope" value="Bacteria"/>
</dbReference>
<comment type="caution">
    <text evidence="3">The sequence shown here is derived from an EMBL/GenBank/DDBJ whole genome shotgun (WGS) entry which is preliminary data.</text>
</comment>
<reference evidence="4" key="2">
    <citation type="submission" date="2014-05" db="EMBL/GenBank/DDBJ databases">
        <title>Draft genome sequence of Virgibacillus massiliensis Vm-5.</title>
        <authorList>
            <person name="Khelaifia S."/>
            <person name="Croce O."/>
            <person name="Lagier J.C."/>
            <person name="Raoult D."/>
        </authorList>
    </citation>
    <scope>NUCLEOTIDE SEQUENCE [LARGE SCALE GENOMIC DNA]</scope>
    <source>
        <strain evidence="4">Vm-5</strain>
    </source>
</reference>
<evidence type="ECO:0000313" key="3">
    <source>
        <dbReference type="EMBL" id="CDQ40403.1"/>
    </source>
</evidence>
<keyword evidence="2" id="KW-0472">Membrane</keyword>
<dbReference type="Pfam" id="PF07454">
    <property type="entry name" value="SpoIIP"/>
    <property type="match status" value="1"/>
</dbReference>
<evidence type="ECO:0000256" key="2">
    <source>
        <dbReference type="SAM" id="Phobius"/>
    </source>
</evidence>
<feature type="transmembrane region" description="Helical" evidence="2">
    <location>
        <begin position="7"/>
        <end position="26"/>
    </location>
</feature>
<accession>A0A024QCY6</accession>
<dbReference type="NCBIfam" id="TIGR02867">
    <property type="entry name" value="spore_II_P"/>
    <property type="match status" value="1"/>
</dbReference>
<name>A0A024QCY6_9BACI</name>
<dbReference type="AlphaFoldDB" id="A0A024QCY6"/>
<keyword evidence="4" id="KW-1185">Reference proteome</keyword>
<keyword evidence="2" id="KW-1133">Transmembrane helix</keyword>
<proteinExistence type="predicted"/>
<dbReference type="SUPFAM" id="SSF53187">
    <property type="entry name" value="Zn-dependent exopeptidases"/>
    <property type="match status" value="1"/>
</dbReference>
<keyword evidence="2" id="KW-0812">Transmembrane</keyword>
<feature type="region of interest" description="Disordered" evidence="1">
    <location>
        <begin position="110"/>
        <end position="156"/>
    </location>
</feature>
<dbReference type="RefSeq" id="WP_038245454.1">
    <property type="nucleotide sequence ID" value="NZ_BNER01000004.1"/>
</dbReference>
<dbReference type="OrthoDB" id="1633470at2"/>